<sequence>MLALLAIPKLPTRRARFRGLAFVLRSEADGPPNDCPYCSPPACPFEIRRVPRGLLLVPSRSPASPAACCLSLRDPLRPPVACCLSLQDPFASSDAGTISLGLRTCAPNCRPAAPITLSLRPWVRCGEAGFLCCVPTSVEFECEAVPLRRAPPRGRGANLVAPSVFQSSGIPPNWPTRDRSCFRMRNMMPAWGPLPLRSPHSSLLCSIRTTSPPISASCLISVGDRAGRGVAKECYLVDPASSHMLVSKIKPCMCVHRLPRPFYRRCAPGLNWPGRASDAITLKKLECSKQAYALDTLAWDNIIGF</sequence>
<gene>
    <name evidence="1" type="ORF">D5086_0000103140</name>
</gene>
<name>A0A4U5QDK2_POPAL</name>
<dbReference type="PANTHER" id="PTHR34410:SF2">
    <property type="entry name" value="RRNA INTRON-ENCODED HOMING ENDONUCLEASE"/>
    <property type="match status" value="1"/>
</dbReference>
<dbReference type="PANTHER" id="PTHR34410">
    <property type="entry name" value="INTRON-ENCODED HOMING ENDONUCLEASE, PUTATIVE-RELATED"/>
    <property type="match status" value="1"/>
</dbReference>
<comment type="caution">
    <text evidence="1">The sequence shown here is derived from an EMBL/GenBank/DDBJ whole genome shotgun (WGS) entry which is preliminary data.</text>
</comment>
<protein>
    <submittedName>
        <fullName evidence="1">Uncharacterized protein</fullName>
    </submittedName>
</protein>
<organism evidence="1">
    <name type="scientific">Populus alba</name>
    <name type="common">White poplar</name>
    <dbReference type="NCBI Taxonomy" id="43335"/>
    <lineage>
        <taxon>Eukaryota</taxon>
        <taxon>Viridiplantae</taxon>
        <taxon>Streptophyta</taxon>
        <taxon>Embryophyta</taxon>
        <taxon>Tracheophyta</taxon>
        <taxon>Spermatophyta</taxon>
        <taxon>Magnoliopsida</taxon>
        <taxon>eudicotyledons</taxon>
        <taxon>Gunneridae</taxon>
        <taxon>Pentapetalae</taxon>
        <taxon>rosids</taxon>
        <taxon>fabids</taxon>
        <taxon>Malpighiales</taxon>
        <taxon>Salicaceae</taxon>
        <taxon>Saliceae</taxon>
        <taxon>Populus</taxon>
    </lineage>
</organism>
<evidence type="ECO:0000313" key="1">
    <source>
        <dbReference type="EMBL" id="TKS08433.1"/>
    </source>
</evidence>
<dbReference type="AlphaFoldDB" id="A0A4U5QDK2"/>
<accession>A0A4U5QDK2</accession>
<reference evidence="1" key="1">
    <citation type="submission" date="2018-10" db="EMBL/GenBank/DDBJ databases">
        <title>Population genomic analysis revealed the cold adaptation of white poplar.</title>
        <authorList>
            <person name="Liu Y.-J."/>
        </authorList>
    </citation>
    <scope>NUCLEOTIDE SEQUENCE [LARGE SCALE GENOMIC DNA]</scope>
    <source>
        <strain evidence="1">PAL-ZL1</strain>
    </source>
</reference>
<proteinExistence type="predicted"/>
<dbReference type="EMBL" id="RCHU01000296">
    <property type="protein sequence ID" value="TKS08433.1"/>
    <property type="molecule type" value="Genomic_DNA"/>
</dbReference>